<accession>A0A803NGJ7</accession>
<dbReference type="PANTHER" id="PTHR34222:SF40">
    <property type="match status" value="1"/>
</dbReference>
<keyword evidence="2" id="KW-1185">Reference proteome</keyword>
<dbReference type="OMA" id="PHESSCA"/>
<proteinExistence type="predicted"/>
<dbReference type="Proteomes" id="UP000596661">
    <property type="component" value="Chromosome 1"/>
</dbReference>
<reference evidence="1" key="1">
    <citation type="submission" date="2018-11" db="EMBL/GenBank/DDBJ databases">
        <authorList>
            <person name="Grassa J C."/>
        </authorList>
    </citation>
    <scope>NUCLEOTIDE SEQUENCE [LARGE SCALE GENOMIC DNA]</scope>
</reference>
<dbReference type="Gramene" id="evm.model.01.1324">
    <property type="protein sequence ID" value="cds.evm.model.01.1324"/>
    <property type="gene ID" value="evm.TU.01.1324"/>
</dbReference>
<sequence length="171" mass="20171">MYSDLESQSQLFELNLKLREIRQGEDSITKYFNSVKKIWQDLDLFDTYEWQLIEDGKHHKRTIEKTQIYKFLAGLNIEFDEVKGRIIGRNPLPPIGEVFLEVRLEESRRSVMLGKKVLRTIVEGSSLATMGEGYGRNTNYSPKSNEKPWVWCDFYNKPCHTCETYWKIHGN</sequence>
<evidence type="ECO:0000313" key="2">
    <source>
        <dbReference type="Proteomes" id="UP000596661"/>
    </source>
</evidence>
<organism evidence="1 2">
    <name type="scientific">Cannabis sativa</name>
    <name type="common">Hemp</name>
    <name type="synonym">Marijuana</name>
    <dbReference type="NCBI Taxonomy" id="3483"/>
    <lineage>
        <taxon>Eukaryota</taxon>
        <taxon>Viridiplantae</taxon>
        <taxon>Streptophyta</taxon>
        <taxon>Embryophyta</taxon>
        <taxon>Tracheophyta</taxon>
        <taxon>Spermatophyta</taxon>
        <taxon>Magnoliopsida</taxon>
        <taxon>eudicotyledons</taxon>
        <taxon>Gunneridae</taxon>
        <taxon>Pentapetalae</taxon>
        <taxon>rosids</taxon>
        <taxon>fabids</taxon>
        <taxon>Rosales</taxon>
        <taxon>Cannabaceae</taxon>
        <taxon>Cannabis</taxon>
    </lineage>
</organism>
<name>A0A803NGJ7_CANSA</name>
<evidence type="ECO:0000313" key="1">
    <source>
        <dbReference type="EnsemblPlants" id="cds.evm.model.01.1324"/>
    </source>
</evidence>
<reference evidence="1" key="2">
    <citation type="submission" date="2021-03" db="UniProtKB">
        <authorList>
            <consortium name="EnsemblPlants"/>
        </authorList>
    </citation>
    <scope>IDENTIFICATION</scope>
</reference>
<dbReference type="AlphaFoldDB" id="A0A803NGJ7"/>
<evidence type="ECO:0008006" key="3">
    <source>
        <dbReference type="Google" id="ProtNLM"/>
    </source>
</evidence>
<protein>
    <recommendedName>
        <fullName evidence="3">Retrotransposon gag domain-containing protein</fullName>
    </recommendedName>
</protein>
<dbReference type="PANTHER" id="PTHR34222">
    <property type="entry name" value="GAG_PRE-INTEGRS DOMAIN-CONTAINING PROTEIN"/>
    <property type="match status" value="1"/>
</dbReference>
<dbReference type="EnsemblPlants" id="evm.model.01.1324">
    <property type="protein sequence ID" value="cds.evm.model.01.1324"/>
    <property type="gene ID" value="evm.TU.01.1324"/>
</dbReference>
<dbReference type="EMBL" id="UZAU01000026">
    <property type="status" value="NOT_ANNOTATED_CDS"/>
    <property type="molecule type" value="Genomic_DNA"/>
</dbReference>